<organism evidence="2 3">
    <name type="scientific">Arthrobotrys musiformis</name>
    <dbReference type="NCBI Taxonomy" id="47236"/>
    <lineage>
        <taxon>Eukaryota</taxon>
        <taxon>Fungi</taxon>
        <taxon>Dikarya</taxon>
        <taxon>Ascomycota</taxon>
        <taxon>Pezizomycotina</taxon>
        <taxon>Orbiliomycetes</taxon>
        <taxon>Orbiliales</taxon>
        <taxon>Orbiliaceae</taxon>
        <taxon>Arthrobotrys</taxon>
    </lineage>
</organism>
<evidence type="ECO:0000313" key="3">
    <source>
        <dbReference type="Proteomes" id="UP001370758"/>
    </source>
</evidence>
<reference evidence="2 3" key="1">
    <citation type="submission" date="2023-08" db="EMBL/GenBank/DDBJ databases">
        <authorList>
            <person name="Palmer J.M."/>
        </authorList>
    </citation>
    <scope>NUCLEOTIDE SEQUENCE [LARGE SCALE GENOMIC DNA]</scope>
    <source>
        <strain evidence="2 3">TWF481</strain>
    </source>
</reference>
<evidence type="ECO:0000256" key="1">
    <source>
        <dbReference type="SAM" id="MobiDB-lite"/>
    </source>
</evidence>
<dbReference type="EMBL" id="JAVHJL010000011">
    <property type="protein sequence ID" value="KAK6496089.1"/>
    <property type="molecule type" value="Genomic_DNA"/>
</dbReference>
<feature type="compositionally biased region" description="Basic and acidic residues" evidence="1">
    <location>
        <begin position="625"/>
        <end position="635"/>
    </location>
</feature>
<dbReference type="Proteomes" id="UP001370758">
    <property type="component" value="Unassembled WGS sequence"/>
</dbReference>
<gene>
    <name evidence="2" type="ORF">TWF481_002113</name>
</gene>
<dbReference type="CDD" id="cd09917">
    <property type="entry name" value="F-box_SF"/>
    <property type="match status" value="1"/>
</dbReference>
<keyword evidence="3" id="KW-1185">Reference proteome</keyword>
<sequence length="647" mass="74263">MDIDVPAQSALQPSCDPPSGYHLRSEHGHLITDLPTEIIQMIAKELLPTGSEKRSRHLNSLSQTCTRLRNVAYPMINRRIWFDEEIQYPDTMLSIVNYTFTDPLVEFVKVATFRLRAENGYWLKLADTDNEIIQTQLEELRGHLRRKAEEGIEVFQFFETQLEEYGIATLATILLYQLKELREIELSCAINAMSSRFMLTTLHHFDPPFQLERVATTRLVDLAMANYLLLERFLKLGISKVGIDSRFGSTNGAPKIRPEPLFSSQMDSDETPDSSEHGYEYSVSEGSTESEYKVSIPFRVRTEGTLARTIEQEIDQDYKGYEALDHRVAGYETGINYDPSRTGSDPENEDPLFIRDLLLWLDETPVDPYEPLIPLLQRAKGIRNLEVNLFPSVQFVSRSVELPNVAYSDCLTKILQGQIETLEALTIRISWLNAPQPNIPSLRGFENLRRVDLFYGKDTRDSYKARASAGESYFTFMFPRQLESLRVDIFKYNPFLDFVNDAIHVATQDFPNLKIILGIAKERIKDKMSRAVGEIWTSLPFFKDPVSGEWRSDIDRRPEDNCWRRCDMKHVPVQISAHGKRYRDVFCSDEGWNGPFQQHKTVDVPYSSRDSSNPPSSNESGTGDQEGRDLNAWETKSDQLEVVYLDA</sequence>
<feature type="compositionally biased region" description="Low complexity" evidence="1">
    <location>
        <begin position="607"/>
        <end position="620"/>
    </location>
</feature>
<evidence type="ECO:0000313" key="2">
    <source>
        <dbReference type="EMBL" id="KAK6496089.1"/>
    </source>
</evidence>
<comment type="caution">
    <text evidence="2">The sequence shown here is derived from an EMBL/GenBank/DDBJ whole genome shotgun (WGS) entry which is preliminary data.</text>
</comment>
<name>A0AAV9VSC7_9PEZI</name>
<feature type="region of interest" description="Disordered" evidence="1">
    <location>
        <begin position="252"/>
        <end position="284"/>
    </location>
</feature>
<dbReference type="AlphaFoldDB" id="A0AAV9VSC7"/>
<evidence type="ECO:0008006" key="4">
    <source>
        <dbReference type="Google" id="ProtNLM"/>
    </source>
</evidence>
<protein>
    <recommendedName>
        <fullName evidence="4">F-box domain-containing protein</fullName>
    </recommendedName>
</protein>
<proteinExistence type="predicted"/>
<accession>A0AAV9VSC7</accession>
<feature type="region of interest" description="Disordered" evidence="1">
    <location>
        <begin position="602"/>
        <end position="635"/>
    </location>
</feature>